<evidence type="ECO:0000313" key="1">
    <source>
        <dbReference type="EMBL" id="JAH09088.1"/>
    </source>
</evidence>
<protein>
    <submittedName>
        <fullName evidence="1">Uncharacterized protein</fullName>
    </submittedName>
</protein>
<dbReference type="AlphaFoldDB" id="A0A0E9PYX6"/>
<dbReference type="EMBL" id="GBXM01099489">
    <property type="protein sequence ID" value="JAH09088.1"/>
    <property type="molecule type" value="Transcribed_RNA"/>
</dbReference>
<sequence>MPLLHQLLHLQLQALDLVTKLLLEEPVGFVGQVPLPLGLPGSLFQLFDSCCHLVGLVFQAADYFTLLFHGDLCTLGLVG</sequence>
<reference evidence="1" key="1">
    <citation type="submission" date="2014-11" db="EMBL/GenBank/DDBJ databases">
        <authorList>
            <person name="Amaro Gonzalez C."/>
        </authorList>
    </citation>
    <scope>NUCLEOTIDE SEQUENCE</scope>
</reference>
<proteinExistence type="predicted"/>
<accession>A0A0E9PYX6</accession>
<name>A0A0E9PYX6_ANGAN</name>
<organism evidence="1">
    <name type="scientific">Anguilla anguilla</name>
    <name type="common">European freshwater eel</name>
    <name type="synonym">Muraena anguilla</name>
    <dbReference type="NCBI Taxonomy" id="7936"/>
    <lineage>
        <taxon>Eukaryota</taxon>
        <taxon>Metazoa</taxon>
        <taxon>Chordata</taxon>
        <taxon>Craniata</taxon>
        <taxon>Vertebrata</taxon>
        <taxon>Euteleostomi</taxon>
        <taxon>Actinopterygii</taxon>
        <taxon>Neopterygii</taxon>
        <taxon>Teleostei</taxon>
        <taxon>Anguilliformes</taxon>
        <taxon>Anguillidae</taxon>
        <taxon>Anguilla</taxon>
    </lineage>
</organism>
<reference evidence="1" key="2">
    <citation type="journal article" date="2015" name="Fish Shellfish Immunol.">
        <title>Early steps in the European eel (Anguilla anguilla)-Vibrio vulnificus interaction in the gills: Role of the RtxA13 toxin.</title>
        <authorList>
            <person name="Callol A."/>
            <person name="Pajuelo D."/>
            <person name="Ebbesson L."/>
            <person name="Teles M."/>
            <person name="MacKenzie S."/>
            <person name="Amaro C."/>
        </authorList>
    </citation>
    <scope>NUCLEOTIDE SEQUENCE</scope>
</reference>